<evidence type="ECO:0000259" key="8">
    <source>
        <dbReference type="PROSITE" id="PS50192"/>
    </source>
</evidence>
<keyword evidence="3 7" id="KW-0175">Coiled coil</keyword>
<evidence type="ECO:0000256" key="6">
    <source>
        <dbReference type="ARBA" id="ARBA00043983"/>
    </source>
</evidence>
<reference evidence="10" key="1">
    <citation type="submission" date="2016-11" db="UniProtKB">
        <authorList>
            <consortium name="WormBaseParasite"/>
        </authorList>
    </citation>
    <scope>IDENTIFICATION</scope>
</reference>
<dbReference type="InterPro" id="IPR043016">
    <property type="entry name" value="IFT81_N_sf"/>
</dbReference>
<dbReference type="OMA" id="TSENNAC"/>
<sequence>MSNCPLSNCLLYRATHKRYTITVICWHGNEFHENHNLPIEKYSLNMSTELLRVIIECLNAPPFDRGLTLVKLDSMSNEKLLQTLSDVLSWIEGLVPFSEFIDIRSESADETAMRILATLRILKYPPPRDIDEIQRWRLDLLEGNKRAIYPILKWIFENVDQLKERIYIGRHLTRVEVPLEEQTPEVIRLMQEVEVKMEEFKVLHSQNVEARGDFLRALDVRNDLKAMNEEREQLQRKIERCKRRTSRRPDMGNLLKTCERLRLEMERTQELKMQKMDQERAVNQAEQRMTRLGRALNEEEHRRDEADPKTIIQKLRREIEVNRYLIDEKLEHDVNTLKTNLEIEQLNSECMELALQRDRRDEASEDKLAIYRHQEELENTEKLLTEKKRELSEKSGQEEVVTSVQYKLLLNKLRNKSNVYKRKKAESEQLKAEQQILERTLELLEEQFEHIKDNNKAEGRGVIEKLDEDTIQNVHQRPKTAKPISVDIERLKEMVKQINEQIEEQRNKVDKINGEIDRFYTENKEKNERFYTLKAELDSYQKEFKRETESNETVIINKYYYLNIHKIKETINLEQKIQEMRSELENTNNNLQKQKWLSENSGNTEQVERAYHTLEKQKEECNQQTSLLNKEFNSLNSRIDLVEQTQMWQNLVQIFEIKLKCQQQEKNRDEAKPWGDQR</sequence>
<evidence type="ECO:0000256" key="7">
    <source>
        <dbReference type="SAM" id="Coils"/>
    </source>
</evidence>
<dbReference type="GO" id="GO:0060271">
    <property type="term" value="P:cilium assembly"/>
    <property type="evidence" value="ECO:0007669"/>
    <property type="project" value="InterPro"/>
</dbReference>
<evidence type="ECO:0000313" key="10">
    <source>
        <dbReference type="WBParaSite" id="MhA1_Contig2440.frz3.fgene1"/>
    </source>
</evidence>
<keyword evidence="2" id="KW-0970">Cilium biogenesis/degradation</keyword>
<evidence type="ECO:0000256" key="1">
    <source>
        <dbReference type="ARBA" id="ARBA00004138"/>
    </source>
</evidence>
<evidence type="ECO:0000256" key="5">
    <source>
        <dbReference type="ARBA" id="ARBA00023273"/>
    </source>
</evidence>
<dbReference type="InterPro" id="IPR000727">
    <property type="entry name" value="T_SNARE_dom"/>
</dbReference>
<dbReference type="GO" id="GO:0036064">
    <property type="term" value="C:ciliary basal body"/>
    <property type="evidence" value="ECO:0007669"/>
    <property type="project" value="TreeGrafter"/>
</dbReference>
<comment type="subcellular location">
    <subcellularLocation>
        <location evidence="1">Cell projection</location>
        <location evidence="1">Cilium</location>
    </subcellularLocation>
</comment>
<feature type="coiled-coil region" evidence="7">
    <location>
        <begin position="217"/>
        <end position="302"/>
    </location>
</feature>
<dbReference type="PROSITE" id="PS50192">
    <property type="entry name" value="T_SNARE"/>
    <property type="match status" value="1"/>
</dbReference>
<dbReference type="InterPro" id="IPR041146">
    <property type="entry name" value="IFT81_CH"/>
</dbReference>
<organism evidence="9 10">
    <name type="scientific">Meloidogyne hapla</name>
    <name type="common">Root-knot nematode worm</name>
    <dbReference type="NCBI Taxonomy" id="6305"/>
    <lineage>
        <taxon>Eukaryota</taxon>
        <taxon>Metazoa</taxon>
        <taxon>Ecdysozoa</taxon>
        <taxon>Nematoda</taxon>
        <taxon>Chromadorea</taxon>
        <taxon>Rhabditida</taxon>
        <taxon>Tylenchina</taxon>
        <taxon>Tylenchomorpha</taxon>
        <taxon>Tylenchoidea</taxon>
        <taxon>Meloidogynidae</taxon>
        <taxon>Meloidogyninae</taxon>
        <taxon>Meloidogyne</taxon>
    </lineage>
</organism>
<name>A0A1I8BID3_MELHA</name>
<comment type="similarity">
    <text evidence="6">Belongs to the IFT81 family.</text>
</comment>
<dbReference type="PANTHER" id="PTHR15614">
    <property type="entry name" value="INTRAFLAGELLAR TRANSPORT PROTEIN 81 HOMOLOG"/>
    <property type="match status" value="1"/>
</dbReference>
<feature type="coiled-coil region" evidence="7">
    <location>
        <begin position="570"/>
        <end position="631"/>
    </location>
</feature>
<evidence type="ECO:0000256" key="3">
    <source>
        <dbReference type="ARBA" id="ARBA00023054"/>
    </source>
</evidence>
<dbReference type="GO" id="GO:0030992">
    <property type="term" value="C:intraciliary transport particle B"/>
    <property type="evidence" value="ECO:0007669"/>
    <property type="project" value="InterPro"/>
</dbReference>
<protein>
    <submittedName>
        <fullName evidence="10">t-SNARE coiled-coil homology domain-containing protein</fullName>
    </submittedName>
</protein>
<feature type="domain" description="T-SNARE coiled-coil homology" evidence="8">
    <location>
        <begin position="471"/>
        <end position="533"/>
    </location>
</feature>
<dbReference type="AlphaFoldDB" id="A0A1I8BID3"/>
<feature type="coiled-coil region" evidence="7">
    <location>
        <begin position="370"/>
        <end position="454"/>
    </location>
</feature>
<dbReference type="GO" id="GO:0042073">
    <property type="term" value="P:intraciliary transport"/>
    <property type="evidence" value="ECO:0007669"/>
    <property type="project" value="InterPro"/>
</dbReference>
<dbReference type="Gene3D" id="1.10.418.70">
    <property type="entry name" value="Intraflagellar transport protein 81, N-terminal domain"/>
    <property type="match status" value="1"/>
</dbReference>
<proteinExistence type="inferred from homology"/>
<keyword evidence="9" id="KW-1185">Reference proteome</keyword>
<evidence type="ECO:0000313" key="9">
    <source>
        <dbReference type="Proteomes" id="UP000095281"/>
    </source>
</evidence>
<evidence type="ECO:0000256" key="4">
    <source>
        <dbReference type="ARBA" id="ARBA00023069"/>
    </source>
</evidence>
<keyword evidence="4" id="KW-0969">Cilium</keyword>
<feature type="coiled-coil region" evidence="7">
    <location>
        <begin position="488"/>
        <end position="543"/>
    </location>
</feature>
<accession>A0A1I8BID3</accession>
<dbReference type="GO" id="GO:0015631">
    <property type="term" value="F:tubulin binding"/>
    <property type="evidence" value="ECO:0007669"/>
    <property type="project" value="InterPro"/>
</dbReference>
<dbReference type="Pfam" id="PF18383">
    <property type="entry name" value="IFT81_CH"/>
    <property type="match status" value="1"/>
</dbReference>
<dbReference type="InterPro" id="IPR029600">
    <property type="entry name" value="IFT81"/>
</dbReference>
<dbReference type="WBParaSite" id="MhA1_Contig2440.frz3.fgene1">
    <property type="protein sequence ID" value="MhA1_Contig2440.frz3.fgene1"/>
    <property type="gene ID" value="MhA1_Contig2440.frz3.fgene1"/>
</dbReference>
<dbReference type="PANTHER" id="PTHR15614:SF2">
    <property type="entry name" value="INTRAFLAGELLAR TRANSPORT PROTEIN 81 HOMOLOG"/>
    <property type="match status" value="1"/>
</dbReference>
<evidence type="ECO:0000256" key="2">
    <source>
        <dbReference type="ARBA" id="ARBA00022794"/>
    </source>
</evidence>
<keyword evidence="5" id="KW-0966">Cell projection</keyword>
<dbReference type="Proteomes" id="UP000095281">
    <property type="component" value="Unplaced"/>
</dbReference>